<comment type="caution">
    <text evidence="1">The sequence shown here is derived from an EMBL/GenBank/DDBJ whole genome shotgun (WGS) entry which is preliminary data.</text>
</comment>
<evidence type="ECO:0000313" key="2">
    <source>
        <dbReference type="Proteomes" id="UP000473525"/>
    </source>
</evidence>
<keyword evidence="2" id="KW-1185">Reference proteome</keyword>
<gene>
    <name evidence="1" type="ORF">GON03_09490</name>
</gene>
<evidence type="ECO:0008006" key="3">
    <source>
        <dbReference type="Google" id="ProtNLM"/>
    </source>
</evidence>
<dbReference type="SUPFAM" id="SSF53756">
    <property type="entry name" value="UDP-Glycosyltransferase/glycogen phosphorylase"/>
    <property type="match status" value="1"/>
</dbReference>
<sequence>MRSISLSNPLPQALRHYETELQDTLARIGLVGTDIGMRGVEGGHGLAGHIKMAVDSVRNTRQFRRASVPILQLWPTWGLMELALLQSARARHALVLHDPIPITKQPGYGNLGRRVVNAGKSAERTMVIVHSDRALEVAQQQLPHHHISKVLHPVTSTDAAHGNASDAAPLVLVAGQYKPERDLQLLARLGPELTRLGYDTRISGRGWPDVPGWTVDSRFLTETELEAELSAASVLLMPYRNYFQSGVALRALECGTLTVGRRSTFLTDLYGGRSDLLVDDDRIDSYLRAIGTGIERAGAGQLLVAYRRAVDISWQSFLATDGASLISE</sequence>
<organism evidence="1 2">
    <name type="scientific">Nocardioides agri</name>
    <dbReference type="NCBI Taxonomy" id="2682843"/>
    <lineage>
        <taxon>Bacteria</taxon>
        <taxon>Bacillati</taxon>
        <taxon>Actinomycetota</taxon>
        <taxon>Actinomycetes</taxon>
        <taxon>Propionibacteriales</taxon>
        <taxon>Nocardioidaceae</taxon>
        <taxon>Nocardioides</taxon>
    </lineage>
</organism>
<dbReference type="RefSeq" id="WP_157342047.1">
    <property type="nucleotide sequence ID" value="NZ_WSEK01000004.1"/>
</dbReference>
<dbReference type="EMBL" id="WSEK01000004">
    <property type="protein sequence ID" value="MVQ49414.1"/>
    <property type="molecule type" value="Genomic_DNA"/>
</dbReference>
<dbReference type="AlphaFoldDB" id="A0A6L6XQ44"/>
<proteinExistence type="predicted"/>
<accession>A0A6L6XQ44</accession>
<evidence type="ECO:0000313" key="1">
    <source>
        <dbReference type="EMBL" id="MVQ49414.1"/>
    </source>
</evidence>
<dbReference type="Gene3D" id="3.40.50.2000">
    <property type="entry name" value="Glycogen Phosphorylase B"/>
    <property type="match status" value="1"/>
</dbReference>
<name>A0A6L6XQ44_9ACTN</name>
<reference evidence="1 2" key="1">
    <citation type="submission" date="2019-12" db="EMBL/GenBank/DDBJ databases">
        <authorList>
            <person name="Huq M.A."/>
        </authorList>
    </citation>
    <scope>NUCLEOTIDE SEQUENCE [LARGE SCALE GENOMIC DNA]</scope>
    <source>
        <strain evidence="1 2">MAH-18</strain>
    </source>
</reference>
<dbReference type="Proteomes" id="UP000473525">
    <property type="component" value="Unassembled WGS sequence"/>
</dbReference>
<protein>
    <recommendedName>
        <fullName evidence="3">Glycosyltransferase</fullName>
    </recommendedName>
</protein>